<feature type="region of interest" description="Disordered" evidence="1">
    <location>
        <begin position="173"/>
        <end position="201"/>
    </location>
</feature>
<dbReference type="Proteomes" id="UP000008915">
    <property type="component" value="Chromosome"/>
</dbReference>
<dbReference type="EMBL" id="CP002344">
    <property type="protein sequence ID" value="ADU50590.1"/>
    <property type="molecule type" value="Genomic_DNA"/>
</dbReference>
<reference evidence="3 4" key="1">
    <citation type="journal article" date="2010" name="Stand. Genomic Sci.">
        <title>Complete genome sequence of Thermaerobacter marianensis type strain (7p75a).</title>
        <authorList>
            <person name="Han C."/>
            <person name="Gu W."/>
            <person name="Zhang X."/>
            <person name="Lapidus A."/>
            <person name="Nolan M."/>
            <person name="Copeland A."/>
            <person name="Lucas S."/>
            <person name="Del Rio T.G."/>
            <person name="Tice H."/>
            <person name="Cheng J.F."/>
            <person name="Tapia R."/>
            <person name="Goodwin L."/>
            <person name="Pitluck S."/>
            <person name="Pagani I."/>
            <person name="Ivanova N."/>
            <person name="Mavromatis K."/>
            <person name="Mikhailova N."/>
            <person name="Pati A."/>
            <person name="Chen A."/>
            <person name="Palaniappan K."/>
            <person name="Land M."/>
            <person name="Hauser L."/>
            <person name="Chang Y.J."/>
            <person name="Jeffries C.D."/>
            <person name="Schneider S."/>
            <person name="Rohde M."/>
            <person name="Goker M."/>
            <person name="Pukall R."/>
            <person name="Woyke T."/>
            <person name="Bristow J."/>
            <person name="Eisen J.A."/>
            <person name="Markowitz V."/>
            <person name="Hugenholtz P."/>
            <person name="Kyrpides N.C."/>
            <person name="Klenk H.P."/>
            <person name="Detter J.C."/>
        </authorList>
    </citation>
    <scope>NUCLEOTIDE SEQUENCE [LARGE SCALE GENOMIC DNA]</scope>
    <source>
        <strain evidence="4">ATCC 700841 / DSM 12885 / JCM 10246 / 7p75a</strain>
    </source>
</reference>
<evidence type="ECO:0000313" key="4">
    <source>
        <dbReference type="Proteomes" id="UP000008915"/>
    </source>
</evidence>
<feature type="domain" description="HTH cro/C1-type" evidence="2">
    <location>
        <begin position="32"/>
        <end position="86"/>
    </location>
</feature>
<dbReference type="InterPro" id="IPR010982">
    <property type="entry name" value="Lambda_DNA-bd_dom_sf"/>
</dbReference>
<dbReference type="PANTHER" id="PTHR38431">
    <property type="entry name" value="BLL2305 PROTEIN"/>
    <property type="match status" value="1"/>
</dbReference>
<dbReference type="GO" id="GO:0003677">
    <property type="term" value="F:DNA binding"/>
    <property type="evidence" value="ECO:0007669"/>
    <property type="project" value="InterPro"/>
</dbReference>
<dbReference type="eggNOG" id="COG1910">
    <property type="taxonomic scope" value="Bacteria"/>
</dbReference>
<reference evidence="4" key="2">
    <citation type="journal article" date="2010" name="Stand. Genomic Sci.">
        <title>Complete genome sequence of Thermaerobacter marianensis type strain (7p75aT).</title>
        <authorList>
            <person name="Han C."/>
            <person name="Gu W."/>
            <person name="Zhang X."/>
            <person name="Lapidus A."/>
            <person name="Nolan M."/>
            <person name="Copeland A."/>
            <person name="Lucas S."/>
            <person name="Glavina Del Rio T."/>
            <person name="Tice H."/>
            <person name="Cheng J."/>
            <person name="Tapia R."/>
            <person name="Goodwin L."/>
            <person name="Pitluck S."/>
            <person name="Pagani I."/>
            <person name="Ivanova N."/>
            <person name="Mavromatis K."/>
            <person name="Mikhailova N."/>
            <person name="Pati A."/>
            <person name="Chen A."/>
            <person name="Palaniappan K."/>
            <person name="Land M."/>
            <person name="Hauser L."/>
            <person name="Chang Y."/>
            <person name="Jeffries C."/>
            <person name="Schneider S."/>
            <person name="Rohde M."/>
            <person name="Goker M."/>
            <person name="Pukall R."/>
            <person name="Woyke T."/>
            <person name="Bristow J."/>
            <person name="Eisen J."/>
            <person name="Markowitz V."/>
            <person name="Hugenholtz P."/>
            <person name="Kyrpides N."/>
            <person name="Klenk H."/>
            <person name="Detter J."/>
        </authorList>
    </citation>
    <scope>NUCLEOTIDE SEQUENCE [LARGE SCALE GENOMIC DNA]</scope>
    <source>
        <strain evidence="4">ATCC 700841 / DSM 12885 / JCM 10246 / 7p75a</strain>
    </source>
</reference>
<dbReference type="SUPFAM" id="SSF53850">
    <property type="entry name" value="Periplasmic binding protein-like II"/>
    <property type="match status" value="1"/>
</dbReference>
<dbReference type="STRING" id="644966.Tmar_0469"/>
<sequence>MSSPGPMEPRGEPARRPRGAAGDPSGSVVNGLRAARLRLGLSQQELAARAGVTRQAVSAIEGGQAAPSLGVALRLARALGCRVEDLFWLDDPEPEVEVELVGTGAEDPEPQGAPASRPAGPGGSAWSGGPGHAGLDASGGRCLVARIGGRWVAHRLRGDAAFSSDLIPAGARLVGPASDEPAGPAQPGRAPGEPPAAPPPALTRWRARLLESPEDLARGVLIAGCAPELSLWARALATGHRGVHLHRIEANSHRAVQLLRAGTVHAAGVHLPGPAGEPDNLPFLQDLLGDLDVVVVRLGVWEEGLVVAPGNPLGIRDVADLARPGVVVVNREPGAGSRLLLERCLAEAGVPAGAVAGFDRHARSHLEVARAVARGTAHAGVSTAPVAAAFGLGFVPLRAVAYDLVFPRTVLDEPAVQALLGTLGDAWVRRQLAALGGFDTAATGTVTARLSRAHGPRVPAIGSL</sequence>
<proteinExistence type="predicted"/>
<dbReference type="CDD" id="cd00093">
    <property type="entry name" value="HTH_XRE"/>
    <property type="match status" value="1"/>
</dbReference>
<dbReference type="AlphaFoldDB" id="E6SGP4"/>
<feature type="compositionally biased region" description="Low complexity" evidence="1">
    <location>
        <begin position="181"/>
        <end position="191"/>
    </location>
</feature>
<feature type="compositionally biased region" description="Gly residues" evidence="1">
    <location>
        <begin position="120"/>
        <end position="132"/>
    </location>
</feature>
<dbReference type="Gene3D" id="3.40.190.10">
    <property type="entry name" value="Periplasmic binding protein-like II"/>
    <property type="match status" value="1"/>
</dbReference>
<dbReference type="Pfam" id="PF01381">
    <property type="entry name" value="HTH_3"/>
    <property type="match status" value="1"/>
</dbReference>
<evidence type="ECO:0000259" key="2">
    <source>
        <dbReference type="PROSITE" id="PS50943"/>
    </source>
</evidence>
<evidence type="ECO:0000313" key="3">
    <source>
        <dbReference type="EMBL" id="ADU50590.1"/>
    </source>
</evidence>
<dbReference type="InterPro" id="IPR024370">
    <property type="entry name" value="PBP_domain"/>
</dbReference>
<dbReference type="HOGENOM" id="CLU_041548_0_0_9"/>
<dbReference type="eggNOG" id="COG1476">
    <property type="taxonomic scope" value="Bacteria"/>
</dbReference>
<organism evidence="3 4">
    <name type="scientific">Thermaerobacter marianensis (strain ATCC 700841 / DSM 12885 / JCM 10246 / 7p75a)</name>
    <dbReference type="NCBI Taxonomy" id="644966"/>
    <lineage>
        <taxon>Bacteria</taxon>
        <taxon>Bacillati</taxon>
        <taxon>Bacillota</taxon>
        <taxon>Clostridia</taxon>
        <taxon>Eubacteriales</taxon>
        <taxon>Clostridiales Family XVII. Incertae Sedis</taxon>
        <taxon>Thermaerobacter</taxon>
    </lineage>
</organism>
<feature type="region of interest" description="Disordered" evidence="1">
    <location>
        <begin position="1"/>
        <end position="28"/>
    </location>
</feature>
<dbReference type="SMART" id="SM00530">
    <property type="entry name" value="HTH_XRE"/>
    <property type="match status" value="1"/>
</dbReference>
<dbReference type="InterPro" id="IPR001387">
    <property type="entry name" value="Cro/C1-type_HTH"/>
</dbReference>
<dbReference type="PANTHER" id="PTHR38431:SF1">
    <property type="entry name" value="BLL2305 PROTEIN"/>
    <property type="match status" value="1"/>
</dbReference>
<dbReference type="KEGG" id="tmr:Tmar_0469"/>
<dbReference type="RefSeq" id="WP_013494895.1">
    <property type="nucleotide sequence ID" value="NC_014831.1"/>
</dbReference>
<dbReference type="Pfam" id="PF12727">
    <property type="entry name" value="PBP_like"/>
    <property type="match status" value="1"/>
</dbReference>
<feature type="compositionally biased region" description="Pro residues" evidence="1">
    <location>
        <begin position="192"/>
        <end position="201"/>
    </location>
</feature>
<feature type="compositionally biased region" description="Low complexity" evidence="1">
    <location>
        <begin position="110"/>
        <end position="119"/>
    </location>
</feature>
<name>E6SGP4_THEM7</name>
<dbReference type="Gene3D" id="1.10.260.40">
    <property type="entry name" value="lambda repressor-like DNA-binding domains"/>
    <property type="match status" value="1"/>
</dbReference>
<feature type="region of interest" description="Disordered" evidence="1">
    <location>
        <begin position="104"/>
        <end position="132"/>
    </location>
</feature>
<keyword evidence="4" id="KW-1185">Reference proteome</keyword>
<evidence type="ECO:0000256" key="1">
    <source>
        <dbReference type="SAM" id="MobiDB-lite"/>
    </source>
</evidence>
<gene>
    <name evidence="3" type="ordered locus">Tmar_0469</name>
</gene>
<dbReference type="PROSITE" id="PS50943">
    <property type="entry name" value="HTH_CROC1"/>
    <property type="match status" value="1"/>
</dbReference>
<protein>
    <submittedName>
        <fullName evidence="3">Transcriptional regulator of molybdate metabolism, XRE family</fullName>
    </submittedName>
</protein>
<dbReference type="SUPFAM" id="SSF47413">
    <property type="entry name" value="lambda repressor-like DNA-binding domains"/>
    <property type="match status" value="1"/>
</dbReference>
<accession>E6SGP4</accession>